<dbReference type="GO" id="GO:0006952">
    <property type="term" value="P:defense response"/>
    <property type="evidence" value="ECO:0007669"/>
    <property type="project" value="UniProtKB-KW"/>
</dbReference>
<dbReference type="InterPro" id="IPR057135">
    <property type="entry name" value="At4g27190-like_LRR"/>
</dbReference>
<keyword evidence="4" id="KW-0611">Plant defense</keyword>
<dbReference type="Proteomes" id="UP000087171">
    <property type="component" value="Unplaced"/>
</dbReference>
<evidence type="ECO:0000256" key="3">
    <source>
        <dbReference type="ARBA" id="ARBA00022741"/>
    </source>
</evidence>
<dbReference type="SUPFAM" id="SSF52047">
    <property type="entry name" value="RNI-like"/>
    <property type="match status" value="3"/>
</dbReference>
<evidence type="ECO:0000313" key="8">
    <source>
        <dbReference type="Proteomes" id="UP000087171"/>
    </source>
</evidence>
<sequence length="2574" mass="296042">MEYASKFVERAIDVVLDLTIRHVGYIFYYKENVSELNVLVEKLRLERDRLEHEVDEAKDNLGIIESDVCVWLQKVDKTRTETEEFQNEEGHTKTRCSSGLFHYLRNRHRLGRKAKKMAVDVKLLIDESKFDGVSYQQKPTSMHAALANAGYVEFGSRKYTIEKIMKKLEDSTVRMIGVYGPGGVGKSTLIKEIVKKAQDKKLFNVVVVVEITDNPNLQKIQEEIAYMLGLTLEGEGETVRADRLRRRLQKEKENTLVVMDDLWDRIDLNKIGIPFDDDMDDDSSHMTIDVMKDHNFKMVKKGKSLGDYKGCKILLTSRDKIVLSDKMEVKSVFCVRELDDKESLMLFKEVAGIPDEMSTFKQEIVKKYCAGLPMAIVTVGRALRNKSELVWEATLEKLKKEELGEVQKSMEISVKMSYDHLESVELRSIFLLCAQMGHQQLIMDLVKYCFGLGILEGVYTLREARDRVYTSIQKLKDSSLMLDGSSNDYFNMHDMVQDAALSIAHKEQNVFALRNGKLDDWPDKDELERCSAISIRNCDIIDELPEVINCPHLKFFQIDSDDPSLKIPENFFEGMGKLRVLILTGFHLPCLPSSIKCLLNLRMLCLERCVLVGNLSIIGELKKLRILSFSGSQIENLPAEIGCLDKLQLFDISEGSITKVIPPNFISRLTCLEELYIRKSLIKIEEDGEPNQSQISFLSQLKHLHQMRVVDLCIPSTAVFPRDLFFDRLTDYKIVIGDFKMFSVGVFRMPNKYEALRSLALQLTNGTDIHSQKGIKLLFRRVENLLLGEISGVQNAFYELNLDGFPDLKHLSIINNTGIEYIVNSMELIHPQDVFLNLESLCLYKLSNIKLLCYTPVTDASFTKLKTIKVKMCTQLKTLFFFYMVKFFASLETIDVSECDSLEEIVVMEGQGNFNKVEFPKLRSLTLKTLPSFTTFYTCDEMPSLEGQTMTRDHREITIAEDDYNVMAPLSLFGELIEIPNLESLKLSSIKSHNIWRDRPLSNFCFQNLIKLTVKDCYNLRYLCSLSVASSLKKLKGLFISNCRMMENIFITAGNTVDKVCIFPKLEEINLTKLNMLTDIWQFEVGVDSFSSLISVQIKGCEKLVKIFPSHMTGWFGSLDSLKIIDCRSLQVIFEIKEFQQIDASRTTNTNLQLIFVQELPNLKQIWDRDPEGILSFKNMRVIDVIDCDKLSYVLPASVAKDLKRLESISICGCDEMEEIVAWNDGTQTRLEFPEVTFMGLFLLPKIKRLYKGGHIECSKLKQLAVNSCEQLDMFTTETTNEERQAVFLAEKVISNLEVLTIGLKEAMWLKSNKWEYRMDCMKELCLFSLDNIELLYWFLDRMPNLESLKLVLFDNKLKGLVPSGNIAPQERLGTVLQLKKLFLYMSPIKDLGFDQDPLLQRLHHLCLHQCHSLVIIAPSSVSFTHLTYLEVNSCLRLMNLMAISTAKSMVQLEVMKVIQCRFQEIVTNEGNEEDRVIKVVFRKLVCLELVTLQNLTSFCSYKNCEFKFPSLERLIVRECPKMETFSKSQITAPKLKKIHATEGESEEEDKWYWEGDLNTTIQKVFKDKMSFEYTEQLDVFPESLEQVWHGRDLVHENMFRNLTSLVVGNSHNLVHAIPSHLIPCFENLKMLRVWNCSAVKVIFNIDDARVTKTFGLFRLKILSLNNLPILEHVWDKDPEGILGFQALREMDVDGCNILKYLFPTSVAKALTRLEVLSVTHCKELVEIFSKDERAVERDRKEFMFPCLTSLHLAELPGFKYFYPGIHKLKWPSLKELHVYHCNMAIFKFQEDYTEEQTLIPIEQILRLEKLLFGIGDTKVLWDQRSWTLRFERLQHFQEESNSVLYRFLCMLPTIRKLQLSDCLFEEMFSAERPNADYTRVLLHLKELQLINVGNLNSIGLEHSWLHPIPENLQTLEVNKCHRLINLVPNTVSFSNLTILNVYSCTGMLYLLTSSTAKSLCRLKVMGIKYCDSMQEIMSIEGDESHEDKKIIFEHLHTLILKELSQLRCFYPGKFALCFPSLKKVSLISCSRMKTFSPVNRIDPTKLPSGVTFIKDATPKWEGDLNSTILKRFEEETSEHLQKVTVVSLKNEPVLQDIWNGSLPVPHLCFQNLEELIVDGCQFLSEVLPSHLLPFLTKMEKLTVQNCSSVKTIFDVKCTTELRKMTTKGPALIPLPFSLKIFILEELPNLENVWNEDPRGILKIELLKEVYIGKCKCLTSLFPASVAKDLVKLEKLHVKHCEELTVIVAEDNADPKGTDLELTFPCTISLDLQGVPKLKYFYSSLHCDMSKLIPNLQHLSLGEKELKLILQGSLFNKLKFLHFPCFHVESDAFPYAFLQHVPNIDKLVVFSSSFKEIFCFQRPDVVHTEFLSHLKVLIFELLEDLNSIGLEHSWVEPLVKNLETLEITRCSRLRNIAASPVCFSNLMRLILYDCHGLVNLFTSSTAKTLTRLKTMEIINCKSVQEIVSHEGDASHEDEKLIFDELQSLILKDLYELKCFYTGNFTVCFPSLEKLFLINCFKMETFCPGTINADKLSEVTFLELSDADPLDIDLNSTIRKRFLKRWSSTPIIDEV</sequence>
<evidence type="ECO:0000256" key="4">
    <source>
        <dbReference type="ARBA" id="ARBA00022821"/>
    </source>
</evidence>
<dbReference type="InterPro" id="IPR002182">
    <property type="entry name" value="NB-ARC"/>
</dbReference>
<evidence type="ECO:0000256" key="2">
    <source>
        <dbReference type="ARBA" id="ARBA00022737"/>
    </source>
</evidence>
<keyword evidence="8" id="KW-1185">Reference proteome</keyword>
<dbReference type="GO" id="GO:0005524">
    <property type="term" value="F:ATP binding"/>
    <property type="evidence" value="ECO:0007669"/>
    <property type="project" value="UniProtKB-KW"/>
</dbReference>
<keyword evidence="3" id="KW-0547">Nucleotide-binding</keyword>
<protein>
    <submittedName>
        <fullName evidence="9 10">Uncharacterized protein LOC101507264</fullName>
    </submittedName>
</protein>
<dbReference type="InterPro" id="IPR055414">
    <property type="entry name" value="LRR_R13L4/SHOC2-like"/>
</dbReference>
<dbReference type="KEGG" id="cam:101507264"/>
<gene>
    <name evidence="9 10" type="primary">LOC101507264</name>
</gene>
<dbReference type="Pfam" id="PF23247">
    <property type="entry name" value="LRR_RPS2"/>
    <property type="match status" value="6"/>
</dbReference>
<dbReference type="PRINTS" id="PR00364">
    <property type="entry name" value="DISEASERSIST"/>
</dbReference>
<dbReference type="RefSeq" id="XP_027186212.1">
    <property type="nucleotide sequence ID" value="XM_027330411.1"/>
</dbReference>
<evidence type="ECO:0000259" key="7">
    <source>
        <dbReference type="SMART" id="SM00382"/>
    </source>
</evidence>
<dbReference type="InterPro" id="IPR027417">
    <property type="entry name" value="P-loop_NTPase"/>
</dbReference>
<proteinExistence type="inferred from homology"/>
<keyword evidence="5" id="KW-0067">ATP-binding</keyword>
<reference evidence="9" key="1">
    <citation type="submission" date="2023-09" db="UniProtKB">
        <authorList>
            <consortium name="RefSeq"/>
        </authorList>
    </citation>
    <scope>IDENTIFICATION</scope>
    <source>
        <tissue evidence="9 10">Etiolated seedlings</tissue>
    </source>
</reference>
<dbReference type="Pfam" id="PF00931">
    <property type="entry name" value="NB-ARC"/>
    <property type="match status" value="1"/>
</dbReference>
<evidence type="ECO:0000313" key="9">
    <source>
        <dbReference type="RefSeq" id="XP_004514203.2"/>
    </source>
</evidence>
<dbReference type="GeneID" id="101507264"/>
<feature type="coiled-coil region" evidence="6">
    <location>
        <begin position="33"/>
        <end position="67"/>
    </location>
</feature>
<name>A0A1S2Z357_CICAR</name>
<accession>A0A1S2Z357</accession>
<dbReference type="Pfam" id="PF23598">
    <property type="entry name" value="LRR_14"/>
    <property type="match status" value="1"/>
</dbReference>
<dbReference type="InterPro" id="IPR042197">
    <property type="entry name" value="Apaf_helical"/>
</dbReference>
<dbReference type="Gene3D" id="3.40.50.300">
    <property type="entry name" value="P-loop containing nucleotide triphosphate hydrolases"/>
    <property type="match status" value="1"/>
</dbReference>
<dbReference type="RefSeq" id="XP_004514203.2">
    <property type="nucleotide sequence ID" value="XM_004514146.3"/>
</dbReference>
<dbReference type="SUPFAM" id="SSF52540">
    <property type="entry name" value="P-loop containing nucleoside triphosphate hydrolases"/>
    <property type="match status" value="1"/>
</dbReference>
<evidence type="ECO:0000256" key="6">
    <source>
        <dbReference type="SAM" id="Coils"/>
    </source>
</evidence>
<dbReference type="Gene3D" id="3.80.10.10">
    <property type="entry name" value="Ribonuclease Inhibitor"/>
    <property type="match status" value="7"/>
</dbReference>
<dbReference type="PANTHER" id="PTHR33463:SF196">
    <property type="entry name" value="NB-ARC DOMAIN DISEASE RESISTANCE PROTEIN"/>
    <property type="match status" value="1"/>
</dbReference>
<evidence type="ECO:0000256" key="1">
    <source>
        <dbReference type="ARBA" id="ARBA00008894"/>
    </source>
</evidence>
<dbReference type="SMART" id="SM00382">
    <property type="entry name" value="AAA"/>
    <property type="match status" value="1"/>
</dbReference>
<feature type="domain" description="AAA+ ATPase" evidence="7">
    <location>
        <begin position="172"/>
        <end position="343"/>
    </location>
</feature>
<dbReference type="InterPro" id="IPR032675">
    <property type="entry name" value="LRR_dom_sf"/>
</dbReference>
<evidence type="ECO:0000256" key="5">
    <source>
        <dbReference type="ARBA" id="ARBA00022840"/>
    </source>
</evidence>
<dbReference type="GO" id="GO:0043531">
    <property type="term" value="F:ADP binding"/>
    <property type="evidence" value="ECO:0007669"/>
    <property type="project" value="InterPro"/>
</dbReference>
<dbReference type="Gene3D" id="1.10.8.430">
    <property type="entry name" value="Helical domain of apoptotic protease-activating factors"/>
    <property type="match status" value="1"/>
</dbReference>
<dbReference type="PANTHER" id="PTHR33463">
    <property type="entry name" value="NB-ARC DOMAIN-CONTAINING PROTEIN-RELATED"/>
    <property type="match status" value="1"/>
</dbReference>
<dbReference type="PaxDb" id="3827-XP_004514203.1"/>
<keyword evidence="6" id="KW-0175">Coiled coil</keyword>
<dbReference type="OrthoDB" id="1431028at2759"/>
<comment type="similarity">
    <text evidence="1">Belongs to the disease resistance NB-LRR family.</text>
</comment>
<dbReference type="SUPFAM" id="SSF52058">
    <property type="entry name" value="L domain-like"/>
    <property type="match status" value="3"/>
</dbReference>
<organism evidence="9">
    <name type="scientific">Cicer arietinum</name>
    <name type="common">Chickpea</name>
    <name type="synonym">Garbanzo</name>
    <dbReference type="NCBI Taxonomy" id="3827"/>
    <lineage>
        <taxon>Eukaryota</taxon>
        <taxon>Viridiplantae</taxon>
        <taxon>Streptophyta</taxon>
        <taxon>Embryophyta</taxon>
        <taxon>Tracheophyta</taxon>
        <taxon>Spermatophyta</taxon>
        <taxon>Magnoliopsida</taxon>
        <taxon>eudicotyledons</taxon>
        <taxon>Gunneridae</taxon>
        <taxon>Pentapetalae</taxon>
        <taxon>rosids</taxon>
        <taxon>fabids</taxon>
        <taxon>Fabales</taxon>
        <taxon>Fabaceae</taxon>
        <taxon>Papilionoideae</taxon>
        <taxon>50 kb inversion clade</taxon>
        <taxon>NPAAA clade</taxon>
        <taxon>Hologalegina</taxon>
        <taxon>IRL clade</taxon>
        <taxon>Cicereae</taxon>
        <taxon>Cicer</taxon>
    </lineage>
</organism>
<keyword evidence="2" id="KW-0677">Repeat</keyword>
<dbReference type="InterPro" id="IPR050905">
    <property type="entry name" value="Plant_NBS-LRR"/>
</dbReference>
<evidence type="ECO:0000313" key="10">
    <source>
        <dbReference type="RefSeq" id="XP_027186212.1"/>
    </source>
</evidence>
<dbReference type="InterPro" id="IPR003593">
    <property type="entry name" value="AAA+_ATPase"/>
</dbReference>
<dbReference type="eggNOG" id="KOG4658">
    <property type="taxonomic scope" value="Eukaryota"/>
</dbReference>